<dbReference type="InterPro" id="IPR029064">
    <property type="entry name" value="Ribosomal_eL30-like_sf"/>
</dbReference>
<dbReference type="InterPro" id="IPR047182">
    <property type="entry name" value="MRM1"/>
</dbReference>
<name>A0AAV4MCC3_9ARAC</name>
<dbReference type="Pfam" id="PF08032">
    <property type="entry name" value="SpoU_sub_bind"/>
    <property type="match status" value="1"/>
</dbReference>
<keyword evidence="2" id="KW-0808">Transferase</keyword>
<feature type="domain" description="RNA 2-O ribose methyltransferase substrate binding" evidence="1">
    <location>
        <begin position="112"/>
        <end position="183"/>
    </location>
</feature>
<sequence length="189" mass="21684">MSVFQAGKLNIRTISSFQCSVNLTYRILKCSYQKLTRPKSTFTDENNFEHQASLSERNKIASADLISCAKNVKHIKRSNRRKETINEQTIYWDGVKSANKWKKKRIESKGEILYGTHPVYLALLQKKRDIYELFIRVNKGISVPAEKNIRMNKIEQLAKTLNIPICNLSSKEMENLAPGAIHQVSVISI</sequence>
<proteinExistence type="predicted"/>
<gene>
    <name evidence="2" type="primary">MRM1</name>
    <name evidence="2" type="ORF">CDAR_487951</name>
</gene>
<protein>
    <submittedName>
        <fullName evidence="2">rRNA methyltransferase 1, mitochondrial</fullName>
    </submittedName>
</protein>
<dbReference type="GO" id="GO:0005739">
    <property type="term" value="C:mitochondrion"/>
    <property type="evidence" value="ECO:0007669"/>
    <property type="project" value="TreeGrafter"/>
</dbReference>
<dbReference type="InterPro" id="IPR013123">
    <property type="entry name" value="SpoU_subst-bd"/>
</dbReference>
<dbReference type="AlphaFoldDB" id="A0AAV4MCC3"/>
<evidence type="ECO:0000313" key="3">
    <source>
        <dbReference type="Proteomes" id="UP001054837"/>
    </source>
</evidence>
<reference evidence="2 3" key="1">
    <citation type="submission" date="2021-06" db="EMBL/GenBank/DDBJ databases">
        <title>Caerostris darwini draft genome.</title>
        <authorList>
            <person name="Kono N."/>
            <person name="Arakawa K."/>
        </authorList>
    </citation>
    <scope>NUCLEOTIDE SEQUENCE [LARGE SCALE GENOMIC DNA]</scope>
</reference>
<comment type="caution">
    <text evidence="2">The sequence shown here is derived from an EMBL/GenBank/DDBJ whole genome shotgun (WGS) entry which is preliminary data.</text>
</comment>
<dbReference type="PANTHER" id="PTHR46103">
    <property type="entry name" value="RRNA METHYLTRANSFERASE 1, MITOCHONDRIAL"/>
    <property type="match status" value="1"/>
</dbReference>
<evidence type="ECO:0000259" key="1">
    <source>
        <dbReference type="Pfam" id="PF08032"/>
    </source>
</evidence>
<dbReference type="Proteomes" id="UP001054837">
    <property type="component" value="Unassembled WGS sequence"/>
</dbReference>
<keyword evidence="3" id="KW-1185">Reference proteome</keyword>
<keyword evidence="2" id="KW-0489">Methyltransferase</keyword>
<dbReference type="Gene3D" id="3.30.1330.30">
    <property type="match status" value="1"/>
</dbReference>
<dbReference type="EMBL" id="BPLQ01000276">
    <property type="protein sequence ID" value="GIX69480.1"/>
    <property type="molecule type" value="Genomic_DNA"/>
</dbReference>
<organism evidence="2 3">
    <name type="scientific">Caerostris darwini</name>
    <dbReference type="NCBI Taxonomy" id="1538125"/>
    <lineage>
        <taxon>Eukaryota</taxon>
        <taxon>Metazoa</taxon>
        <taxon>Ecdysozoa</taxon>
        <taxon>Arthropoda</taxon>
        <taxon>Chelicerata</taxon>
        <taxon>Arachnida</taxon>
        <taxon>Araneae</taxon>
        <taxon>Araneomorphae</taxon>
        <taxon>Entelegynae</taxon>
        <taxon>Araneoidea</taxon>
        <taxon>Araneidae</taxon>
        <taxon>Caerostris</taxon>
    </lineage>
</organism>
<evidence type="ECO:0000313" key="2">
    <source>
        <dbReference type="EMBL" id="GIX69480.1"/>
    </source>
</evidence>
<accession>A0AAV4MCC3</accession>
<dbReference type="PANTHER" id="PTHR46103:SF1">
    <property type="entry name" value="RRNA METHYLTRANSFERASE 1, MITOCHONDRIAL"/>
    <property type="match status" value="1"/>
</dbReference>
<dbReference type="SUPFAM" id="SSF55315">
    <property type="entry name" value="L30e-like"/>
    <property type="match status" value="1"/>
</dbReference>
<dbReference type="GO" id="GO:0016435">
    <property type="term" value="F:rRNA (guanine) methyltransferase activity"/>
    <property type="evidence" value="ECO:0007669"/>
    <property type="project" value="TreeGrafter"/>
</dbReference>